<keyword evidence="2" id="KW-0677">Repeat</keyword>
<dbReference type="InterPro" id="IPR036388">
    <property type="entry name" value="WH-like_DNA-bd_sf"/>
</dbReference>
<dbReference type="InterPro" id="IPR002178">
    <property type="entry name" value="PTS_EIIA_type-2_dom"/>
</dbReference>
<comment type="caution">
    <text evidence="8">The sequence shown here is derived from an EMBL/GenBank/DDBJ whole genome shotgun (WGS) entry which is preliminary data.</text>
</comment>
<dbReference type="EMBL" id="JMIR01000006">
    <property type="protein sequence ID" value="KEO84128.1"/>
    <property type="molecule type" value="Genomic_DNA"/>
</dbReference>
<feature type="domain" description="PTS EIIA type-2" evidence="5">
    <location>
        <begin position="529"/>
        <end position="673"/>
    </location>
</feature>
<dbReference type="PROSITE" id="PS51094">
    <property type="entry name" value="PTS_EIIA_TYPE_2"/>
    <property type="match status" value="1"/>
</dbReference>
<keyword evidence="3" id="KW-0805">Transcription regulation</keyword>
<keyword evidence="9" id="KW-1185">Reference proteome</keyword>
<keyword evidence="4" id="KW-0804">Transcription</keyword>
<dbReference type="SUPFAM" id="SSF63520">
    <property type="entry name" value="PTS-regulatory domain, PRD"/>
    <property type="match status" value="1"/>
</dbReference>
<dbReference type="STRING" id="1157490.EL26_06595"/>
<evidence type="ECO:0000259" key="5">
    <source>
        <dbReference type="PROSITE" id="PS51094"/>
    </source>
</evidence>
<evidence type="ECO:0000256" key="3">
    <source>
        <dbReference type="ARBA" id="ARBA00023015"/>
    </source>
</evidence>
<dbReference type="GO" id="GO:0006355">
    <property type="term" value="P:regulation of DNA-templated transcription"/>
    <property type="evidence" value="ECO:0007669"/>
    <property type="project" value="InterPro"/>
</dbReference>
<evidence type="ECO:0000256" key="1">
    <source>
        <dbReference type="ARBA" id="ARBA00022679"/>
    </source>
</evidence>
<dbReference type="GO" id="GO:0008982">
    <property type="term" value="F:protein-N(PI)-phosphohistidine-sugar phosphotransferase activity"/>
    <property type="evidence" value="ECO:0007669"/>
    <property type="project" value="InterPro"/>
</dbReference>
<dbReference type="Pfam" id="PF00359">
    <property type="entry name" value="PTS_EIIA_2"/>
    <property type="match status" value="1"/>
</dbReference>
<dbReference type="PANTHER" id="PTHR30185:SF18">
    <property type="entry name" value="TRANSCRIPTIONAL REGULATOR MTLR"/>
    <property type="match status" value="1"/>
</dbReference>
<evidence type="ECO:0000259" key="6">
    <source>
        <dbReference type="PROSITE" id="PS51099"/>
    </source>
</evidence>
<evidence type="ECO:0000256" key="4">
    <source>
        <dbReference type="ARBA" id="ARBA00023163"/>
    </source>
</evidence>
<dbReference type="eggNOG" id="COG3711">
    <property type="taxonomic scope" value="Bacteria"/>
</dbReference>
<dbReference type="InterPro" id="IPR011608">
    <property type="entry name" value="PRD"/>
</dbReference>
<sequence>MKVTSRQRSILEFLTTRTKEVTTSEIAGVIGVSTRTIHRELISLDEVLTPYQLRLQKKSGSGIRILGDDDRLQALRRDMLEPQTTEYLSEERKLLILCALLEAREPIKLFTLAADLKVAVATVSADLDVLETRIDPDKLTLVRKRGYGVELSGPETFKRHAICQLILESVDESDLFGQAPESGSSPTTLRILRLLDVDTLLPLESVLWEVDADLADHLLEHSYLELVIQLGVTLKRIRTGHLLVPEEAASWASNRRAKSLDLLVRKLSDLFDLVIPPLEAEYLGMLLHQSAESEFQEDRLLPVEAEWVERVKRMIEFCEQRLDVAFHEDPSLADGLIQHSSSAFERIRRGMKIRNPLLSQIKKQYSRLFGVVQEAVNDQFPSLAIPEEEIGYLVMHFGASMERLANSNRPVRAVLVCSSGIGTSKMLASRLRKEVPQVEVVGNYTWYEVGRLNRDDYDLIISTIELPVDRPNTIKLSPLLAPEDVERLRQSLRELPSRTHPQDRPAAPQTVHTLRRLRSWKTYLEEILTILERFHVYSLPVQQTLTEYLTTMCTLIQPQAELLDVPSVVAQLVERERLGSQVIPDTPLALFHTRSEWIQQPALALFRLEAPLPLGTTPTVEVDQVLLMLGPKNIGKESLEVLSEISALLIETDLIALLETASQKEIQDFLARHLMMFFETKTEKGTHS</sequence>
<dbReference type="PROSITE" id="PS51099">
    <property type="entry name" value="PTS_EIIB_TYPE_2"/>
    <property type="match status" value="1"/>
</dbReference>
<dbReference type="InterPro" id="IPR016152">
    <property type="entry name" value="PTrfase/Anion_transptr"/>
</dbReference>
<dbReference type="Pfam" id="PF08279">
    <property type="entry name" value="HTH_11"/>
    <property type="match status" value="1"/>
</dbReference>
<protein>
    <submittedName>
        <fullName evidence="8">Uncharacterized protein</fullName>
    </submittedName>
</protein>
<evidence type="ECO:0000256" key="2">
    <source>
        <dbReference type="ARBA" id="ARBA00022737"/>
    </source>
</evidence>
<keyword evidence="1" id="KW-0808">Transferase</keyword>
<organism evidence="8 9">
    <name type="scientific">Tumebacillus flagellatus</name>
    <dbReference type="NCBI Taxonomy" id="1157490"/>
    <lineage>
        <taxon>Bacteria</taxon>
        <taxon>Bacillati</taxon>
        <taxon>Bacillota</taxon>
        <taxon>Bacilli</taxon>
        <taxon>Bacillales</taxon>
        <taxon>Alicyclobacillaceae</taxon>
        <taxon>Tumebacillus</taxon>
    </lineage>
</organism>
<dbReference type="CDD" id="cd05568">
    <property type="entry name" value="PTS_IIB_bgl_like"/>
    <property type="match status" value="1"/>
</dbReference>
<dbReference type="Pfam" id="PF02302">
    <property type="entry name" value="PTS_IIB"/>
    <property type="match status" value="1"/>
</dbReference>
<dbReference type="AlphaFoldDB" id="A0A074LVS9"/>
<dbReference type="GO" id="GO:0009401">
    <property type="term" value="P:phosphoenolpyruvate-dependent sugar phosphotransferase system"/>
    <property type="evidence" value="ECO:0007669"/>
    <property type="project" value="InterPro"/>
</dbReference>
<feature type="domain" description="PRD" evidence="7">
    <location>
        <begin position="302"/>
        <end position="407"/>
    </location>
</feature>
<dbReference type="Proteomes" id="UP000027931">
    <property type="component" value="Unassembled WGS sequence"/>
</dbReference>
<dbReference type="InterPro" id="IPR036634">
    <property type="entry name" value="PRD_sf"/>
</dbReference>
<dbReference type="InterPro" id="IPR003501">
    <property type="entry name" value="PTS_EIIB_2/3"/>
</dbReference>
<feature type="domain" description="PTS EIIB type-2" evidence="6">
    <location>
        <begin position="411"/>
        <end position="500"/>
    </location>
</feature>
<reference evidence="8 9" key="1">
    <citation type="journal article" date="2013" name="Int. J. Syst. Evol. Microbiol.">
        <title>Tumebacillus flagellatus sp. nov., an alpha-amylase/pullulanase-producing bacterium isolated from cassava wastewater.</title>
        <authorList>
            <person name="Wang Q."/>
            <person name="Xie N."/>
            <person name="Qin Y."/>
            <person name="Shen N."/>
            <person name="Zhu J."/>
            <person name="Mi H."/>
            <person name="Huang R."/>
        </authorList>
    </citation>
    <scope>NUCLEOTIDE SEQUENCE [LARGE SCALE GENOMIC DNA]</scope>
    <source>
        <strain evidence="8 9">GST4</strain>
    </source>
</reference>
<dbReference type="InterPro" id="IPR036095">
    <property type="entry name" value="PTS_EIIB-like_sf"/>
</dbReference>
<evidence type="ECO:0000259" key="7">
    <source>
        <dbReference type="PROSITE" id="PS51372"/>
    </source>
</evidence>
<dbReference type="SUPFAM" id="SSF55804">
    <property type="entry name" value="Phoshotransferase/anion transport protein"/>
    <property type="match status" value="1"/>
</dbReference>
<dbReference type="PROSITE" id="PS51372">
    <property type="entry name" value="PRD_2"/>
    <property type="match status" value="1"/>
</dbReference>
<dbReference type="InterPro" id="IPR013196">
    <property type="entry name" value="HTH_11"/>
</dbReference>
<gene>
    <name evidence="8" type="ORF">EL26_06595</name>
</gene>
<dbReference type="InterPro" id="IPR050661">
    <property type="entry name" value="BglG_antiterminators"/>
</dbReference>
<dbReference type="Gene3D" id="1.10.1790.10">
    <property type="entry name" value="PRD domain"/>
    <property type="match status" value="1"/>
</dbReference>
<dbReference type="Gene3D" id="3.40.50.2300">
    <property type="match status" value="1"/>
</dbReference>
<dbReference type="Pfam" id="PF00874">
    <property type="entry name" value="PRD"/>
    <property type="match status" value="1"/>
</dbReference>
<proteinExistence type="predicted"/>
<name>A0A074LVS9_9BACL</name>
<dbReference type="Gene3D" id="1.10.10.10">
    <property type="entry name" value="Winged helix-like DNA-binding domain superfamily/Winged helix DNA-binding domain"/>
    <property type="match status" value="1"/>
</dbReference>
<evidence type="ECO:0000313" key="8">
    <source>
        <dbReference type="EMBL" id="KEO84128.1"/>
    </source>
</evidence>
<evidence type="ECO:0000313" key="9">
    <source>
        <dbReference type="Proteomes" id="UP000027931"/>
    </source>
</evidence>
<dbReference type="PANTHER" id="PTHR30185">
    <property type="entry name" value="CRYPTIC BETA-GLUCOSIDE BGL OPERON ANTITERMINATOR"/>
    <property type="match status" value="1"/>
</dbReference>
<dbReference type="Gene3D" id="3.40.930.10">
    <property type="entry name" value="Mannitol-specific EII, Chain A"/>
    <property type="match status" value="1"/>
</dbReference>
<accession>A0A074LVS9</accession>
<dbReference type="eggNOG" id="COG1762">
    <property type="taxonomic scope" value="Bacteria"/>
</dbReference>
<dbReference type="SUPFAM" id="SSF52794">
    <property type="entry name" value="PTS system IIB component-like"/>
    <property type="match status" value="1"/>
</dbReference>
<dbReference type="InterPro" id="IPR013011">
    <property type="entry name" value="PTS_EIIB_2"/>
</dbReference>